<name>A0A7Y2H2A1_UNCEI</name>
<evidence type="ECO:0000313" key="3">
    <source>
        <dbReference type="Proteomes" id="UP000547674"/>
    </source>
</evidence>
<proteinExistence type="predicted"/>
<sequence length="211" mass="21134">MARFFRISLVLAIVGMFAATAAMANIPDPALSNCPAFLTITPDGSFTYTVTVNGATGPVNGSLVEIRVSAQADPVVCWCVGQVHPSITAVTNASGEADFNIAGGGCVSAAGLGGGAVVAQVLADGIELCQIEINSPDAVDSGGFLPTDDDYVGDANCVVGLADAVFHTGPIAGGTAEVCSNFTDPYDDTVALGDAVIVTPYIVNGTSCVAQ</sequence>
<feature type="signal peptide" evidence="1">
    <location>
        <begin position="1"/>
        <end position="24"/>
    </location>
</feature>
<dbReference type="AlphaFoldDB" id="A0A7Y2H2A1"/>
<feature type="chain" id="PRO_5031404029" evidence="1">
    <location>
        <begin position="25"/>
        <end position="211"/>
    </location>
</feature>
<comment type="caution">
    <text evidence="2">The sequence shown here is derived from an EMBL/GenBank/DDBJ whole genome shotgun (WGS) entry which is preliminary data.</text>
</comment>
<dbReference type="Proteomes" id="UP000547674">
    <property type="component" value="Unassembled WGS sequence"/>
</dbReference>
<protein>
    <submittedName>
        <fullName evidence="2">Uncharacterized protein</fullName>
    </submittedName>
</protein>
<keyword evidence="1" id="KW-0732">Signal</keyword>
<evidence type="ECO:0000313" key="2">
    <source>
        <dbReference type="EMBL" id="NNF06874.1"/>
    </source>
</evidence>
<accession>A0A7Y2H2A1</accession>
<reference evidence="2 3" key="1">
    <citation type="submission" date="2020-03" db="EMBL/GenBank/DDBJ databases">
        <title>Metabolic flexibility allows generalist bacteria to become dominant in a frequently disturbed ecosystem.</title>
        <authorList>
            <person name="Chen Y.-J."/>
            <person name="Leung P.M."/>
            <person name="Bay S.K."/>
            <person name="Hugenholtz P."/>
            <person name="Kessler A.J."/>
            <person name="Shelley G."/>
            <person name="Waite D.W."/>
            <person name="Cook P.L."/>
            <person name="Greening C."/>
        </authorList>
    </citation>
    <scope>NUCLEOTIDE SEQUENCE [LARGE SCALE GENOMIC DNA]</scope>
    <source>
        <strain evidence="2">SS_bin_28</strain>
    </source>
</reference>
<gene>
    <name evidence="2" type="ORF">HKN21_08940</name>
</gene>
<dbReference type="EMBL" id="JABDJR010000355">
    <property type="protein sequence ID" value="NNF06874.1"/>
    <property type="molecule type" value="Genomic_DNA"/>
</dbReference>
<evidence type="ECO:0000256" key="1">
    <source>
        <dbReference type="SAM" id="SignalP"/>
    </source>
</evidence>
<organism evidence="2 3">
    <name type="scientific">Eiseniibacteriota bacterium</name>
    <dbReference type="NCBI Taxonomy" id="2212470"/>
    <lineage>
        <taxon>Bacteria</taxon>
        <taxon>Candidatus Eiseniibacteriota</taxon>
    </lineage>
</organism>